<keyword evidence="1 4" id="KW-0812">Transmembrane</keyword>
<dbReference type="PROSITE" id="PS50850">
    <property type="entry name" value="MFS"/>
    <property type="match status" value="1"/>
</dbReference>
<evidence type="ECO:0000259" key="5">
    <source>
        <dbReference type="PROSITE" id="PS50850"/>
    </source>
</evidence>
<name>A0A4R8DMY8_9BACT</name>
<evidence type="ECO:0000256" key="2">
    <source>
        <dbReference type="ARBA" id="ARBA00022989"/>
    </source>
</evidence>
<dbReference type="CDD" id="cd17324">
    <property type="entry name" value="MFS_NepI_like"/>
    <property type="match status" value="1"/>
</dbReference>
<comment type="caution">
    <text evidence="6">The sequence shown here is derived from an EMBL/GenBank/DDBJ whole genome shotgun (WGS) entry which is preliminary data.</text>
</comment>
<feature type="transmembrane region" description="Helical" evidence="4">
    <location>
        <begin position="108"/>
        <end position="130"/>
    </location>
</feature>
<gene>
    <name evidence="6" type="ORF">EDB95_0156</name>
</gene>
<feature type="transmembrane region" description="Helical" evidence="4">
    <location>
        <begin position="347"/>
        <end position="366"/>
    </location>
</feature>
<dbReference type="GO" id="GO:0022857">
    <property type="term" value="F:transmembrane transporter activity"/>
    <property type="evidence" value="ECO:0007669"/>
    <property type="project" value="InterPro"/>
</dbReference>
<feature type="transmembrane region" description="Helical" evidence="4">
    <location>
        <begin position="142"/>
        <end position="161"/>
    </location>
</feature>
<keyword evidence="3 4" id="KW-0472">Membrane</keyword>
<dbReference type="InterPro" id="IPR036259">
    <property type="entry name" value="MFS_trans_sf"/>
</dbReference>
<protein>
    <submittedName>
        <fullName evidence="6">Putative MFS family arabinose efflux permease</fullName>
    </submittedName>
</protein>
<feature type="transmembrane region" description="Helical" evidence="4">
    <location>
        <begin position="308"/>
        <end position="327"/>
    </location>
</feature>
<proteinExistence type="predicted"/>
<feature type="transmembrane region" description="Helical" evidence="4">
    <location>
        <begin position="173"/>
        <end position="192"/>
    </location>
</feature>
<keyword evidence="7" id="KW-1185">Reference proteome</keyword>
<dbReference type="SUPFAM" id="SSF103473">
    <property type="entry name" value="MFS general substrate transporter"/>
    <property type="match status" value="1"/>
</dbReference>
<evidence type="ECO:0000313" key="7">
    <source>
        <dbReference type="Proteomes" id="UP000294498"/>
    </source>
</evidence>
<feature type="transmembrane region" description="Helical" evidence="4">
    <location>
        <begin position="54"/>
        <end position="73"/>
    </location>
</feature>
<evidence type="ECO:0000256" key="4">
    <source>
        <dbReference type="SAM" id="Phobius"/>
    </source>
</evidence>
<reference evidence="6 7" key="1">
    <citation type="submission" date="2019-03" db="EMBL/GenBank/DDBJ databases">
        <title>Genomic Encyclopedia of Type Strains, Phase IV (KMG-IV): sequencing the most valuable type-strain genomes for metagenomic binning, comparative biology and taxonomic classification.</title>
        <authorList>
            <person name="Goeker M."/>
        </authorList>
    </citation>
    <scope>NUCLEOTIDE SEQUENCE [LARGE SCALE GENOMIC DNA]</scope>
    <source>
        <strain evidence="6 7">DSM 100059</strain>
    </source>
</reference>
<accession>A0A4R8DMY8</accession>
<dbReference type="PANTHER" id="PTHR42910">
    <property type="entry name" value="TRANSPORTER SCO4007-RELATED"/>
    <property type="match status" value="1"/>
</dbReference>
<evidence type="ECO:0000256" key="1">
    <source>
        <dbReference type="ARBA" id="ARBA00022692"/>
    </source>
</evidence>
<feature type="transmembrane region" description="Helical" evidence="4">
    <location>
        <begin position="372"/>
        <end position="392"/>
    </location>
</feature>
<dbReference type="InterPro" id="IPR011701">
    <property type="entry name" value="MFS"/>
</dbReference>
<dbReference type="AlphaFoldDB" id="A0A4R8DMY8"/>
<dbReference type="PANTHER" id="PTHR42910:SF1">
    <property type="entry name" value="MAJOR FACILITATOR SUPERFAMILY (MFS) PROFILE DOMAIN-CONTAINING PROTEIN"/>
    <property type="match status" value="1"/>
</dbReference>
<sequence>MIRARGPAYFCIIMLTNKLRYIMATGCAILVGNIYYCQPLLGELSRSFAVSERSAAFVNIFTQAGYLLGLFFIVPLGDMISRNKLIVWMHWFAAVAMLGAAMSPTIGWLKAASLVVGISTTACQVFIPFAAQLAKEEERGRVVGSMMGGLLTGILLSRTLAGFVAQELGWRGVYYVASGLMVVMALLLNATLPSERPSFKGSYRELMTSLWHLLRTQPVIRQSSLIGASLFAAVSAFWATLAFFLEAPPFGYSLSVIGLFGVIGAGGALASPLVGRIADRRSAVVPIRIGIGLMILGFLILFRADWSVGIVVAGVILLDIGVQCAHVPNLARNYRLLPEARTRLNTIYMTSYFIGGTLGSTLGSLAWNAGGWTGVCLSGLGLISVAAVAVLLESFGNGPVARISRGRAVL</sequence>
<dbReference type="Gene3D" id="1.20.1250.20">
    <property type="entry name" value="MFS general substrate transporter like domains"/>
    <property type="match status" value="1"/>
</dbReference>
<feature type="transmembrane region" description="Helical" evidence="4">
    <location>
        <begin position="225"/>
        <end position="244"/>
    </location>
</feature>
<dbReference type="Proteomes" id="UP000294498">
    <property type="component" value="Unassembled WGS sequence"/>
</dbReference>
<dbReference type="Pfam" id="PF07690">
    <property type="entry name" value="MFS_1"/>
    <property type="match status" value="1"/>
</dbReference>
<evidence type="ECO:0000256" key="3">
    <source>
        <dbReference type="ARBA" id="ARBA00023136"/>
    </source>
</evidence>
<feature type="domain" description="Major facilitator superfamily (MFS) profile" evidence="5">
    <location>
        <begin position="12"/>
        <end position="396"/>
    </location>
</feature>
<feature type="transmembrane region" description="Helical" evidence="4">
    <location>
        <begin position="283"/>
        <end position="302"/>
    </location>
</feature>
<feature type="transmembrane region" description="Helical" evidence="4">
    <location>
        <begin position="250"/>
        <end position="271"/>
    </location>
</feature>
<dbReference type="InterPro" id="IPR020846">
    <property type="entry name" value="MFS_dom"/>
</dbReference>
<evidence type="ECO:0000313" key="6">
    <source>
        <dbReference type="EMBL" id="TDW99148.1"/>
    </source>
</evidence>
<keyword evidence="2 4" id="KW-1133">Transmembrane helix</keyword>
<organism evidence="6 7">
    <name type="scientific">Dinghuibacter silviterrae</name>
    <dbReference type="NCBI Taxonomy" id="1539049"/>
    <lineage>
        <taxon>Bacteria</taxon>
        <taxon>Pseudomonadati</taxon>
        <taxon>Bacteroidota</taxon>
        <taxon>Chitinophagia</taxon>
        <taxon>Chitinophagales</taxon>
        <taxon>Chitinophagaceae</taxon>
        <taxon>Dinghuibacter</taxon>
    </lineage>
</organism>
<dbReference type="EMBL" id="SODV01000001">
    <property type="protein sequence ID" value="TDW99148.1"/>
    <property type="molecule type" value="Genomic_DNA"/>
</dbReference>
<feature type="transmembrane region" description="Helical" evidence="4">
    <location>
        <begin position="21"/>
        <end position="42"/>
    </location>
</feature>
<feature type="transmembrane region" description="Helical" evidence="4">
    <location>
        <begin position="85"/>
        <end position="102"/>
    </location>
</feature>